<evidence type="ECO:0000313" key="5">
    <source>
        <dbReference type="Proteomes" id="UP000002009"/>
    </source>
</evidence>
<dbReference type="PANTHER" id="PTHR33741:SF5">
    <property type="entry name" value="TRANSMEMBRANE PROTEIN DDB_G0269096-RELATED"/>
    <property type="match status" value="1"/>
</dbReference>
<evidence type="ECO:0000313" key="4">
    <source>
        <dbReference type="EMBL" id="ACO63887.1"/>
    </source>
</evidence>
<reference evidence="4 5" key="1">
    <citation type="journal article" date="2009" name="Science">
        <title>Green evolution and dynamic adaptations revealed by genomes of the marine picoeukaryotes Micromonas.</title>
        <authorList>
            <person name="Worden A.Z."/>
            <person name="Lee J.H."/>
            <person name="Mock T."/>
            <person name="Rouze P."/>
            <person name="Simmons M.P."/>
            <person name="Aerts A.L."/>
            <person name="Allen A.E."/>
            <person name="Cuvelier M.L."/>
            <person name="Derelle E."/>
            <person name="Everett M.V."/>
            <person name="Foulon E."/>
            <person name="Grimwood J."/>
            <person name="Gundlach H."/>
            <person name="Henrissat B."/>
            <person name="Napoli C."/>
            <person name="McDonald S.M."/>
            <person name="Parker M.S."/>
            <person name="Rombauts S."/>
            <person name="Salamov A."/>
            <person name="Von Dassow P."/>
            <person name="Badger J.H."/>
            <person name="Coutinho P.M."/>
            <person name="Demir E."/>
            <person name="Dubchak I."/>
            <person name="Gentemann C."/>
            <person name="Eikrem W."/>
            <person name="Gready J.E."/>
            <person name="John U."/>
            <person name="Lanier W."/>
            <person name="Lindquist E.A."/>
            <person name="Lucas S."/>
            <person name="Mayer K.F."/>
            <person name="Moreau H."/>
            <person name="Not F."/>
            <person name="Otillar R."/>
            <person name="Panaud O."/>
            <person name="Pangilinan J."/>
            <person name="Paulsen I."/>
            <person name="Piegu B."/>
            <person name="Poliakov A."/>
            <person name="Robbens S."/>
            <person name="Schmutz J."/>
            <person name="Toulza E."/>
            <person name="Wyss T."/>
            <person name="Zelensky A."/>
            <person name="Zhou K."/>
            <person name="Armbrust E.V."/>
            <person name="Bhattacharya D."/>
            <person name="Goodenough U.W."/>
            <person name="Van de Peer Y."/>
            <person name="Grigoriev I.V."/>
        </authorList>
    </citation>
    <scope>NUCLEOTIDE SEQUENCE [LARGE SCALE GENOMIC DNA]</scope>
    <source>
        <strain evidence="5">RCC299 / NOUM17</strain>
    </source>
</reference>
<dbReference type="InParanoid" id="C1E6Y4"/>
<protein>
    <recommendedName>
        <fullName evidence="3">HPP transmembrane region domain-containing protein</fullName>
    </recommendedName>
</protein>
<feature type="compositionally biased region" description="Basic and acidic residues" evidence="1">
    <location>
        <begin position="109"/>
        <end position="121"/>
    </location>
</feature>
<dbReference type="STRING" id="296587.C1E6Y4"/>
<dbReference type="AlphaFoldDB" id="C1E6Y4"/>
<keyword evidence="2" id="KW-0472">Membrane</keyword>
<keyword evidence="5" id="KW-1185">Reference proteome</keyword>
<keyword evidence="2" id="KW-0812">Transmembrane</keyword>
<feature type="compositionally biased region" description="Basic and acidic residues" evidence="1">
    <location>
        <begin position="360"/>
        <end position="374"/>
    </location>
</feature>
<feature type="transmembrane region" description="Helical" evidence="2">
    <location>
        <begin position="559"/>
        <end position="582"/>
    </location>
</feature>
<dbReference type="InterPro" id="IPR058581">
    <property type="entry name" value="TM_HPP"/>
</dbReference>
<evidence type="ECO:0000256" key="1">
    <source>
        <dbReference type="SAM" id="MobiDB-lite"/>
    </source>
</evidence>
<feature type="region of interest" description="Disordered" evidence="1">
    <location>
        <begin position="96"/>
        <end position="121"/>
    </location>
</feature>
<dbReference type="PANTHER" id="PTHR33741">
    <property type="entry name" value="TRANSMEMBRANE PROTEIN DDB_G0269096-RELATED"/>
    <property type="match status" value="1"/>
</dbReference>
<sequence>MHSVPSSVWHGIPAPRSEHSDDGTSRSGSVWAGNAYLDSSVHGTTAGPRRSDSWRARVAAGGGDGVDIEAIAGIAAVDIALARGEVARIVARQPARRVGRSNTNTTATADHDEGDRGGFGQDERAASVTAKNPYRDAIVNALGHLAKDAGGIAWIEVWARDDEDSDELHLQTSWLNRGGRMVAPPALARALKTPAQPCAPGVRLPGTLFALGTGSPATLGSPVHWRPLAELAANPDVQHDDFVRRLEEALPGASACGVVTRDASVMLLMVTMPPERWDVRAPPPPCEGTATAAPMLRAGAEAVAGMLWMGRARLAHVAGRRARAARAWSALRALARTRALRNMVVTAQYTFAAGLLEPERAESSKATDDSRGRGGDFGAQKISPNSPNSPAVTSAMRSYVLKVWNKCKGAGGVPMPRDNWEKTAYTFAYVFVTLVAFSAMDEYAVRRGTDGAHTILLGSMGALCTLMYSAPASPLTQPRNVLFGHVAAAVVGAAVNAITADDGGLGSGGAGATRGMPRWVAKAVAPAVAIAALGRMGITHPPAGAVSIIAVSDRTMIELGFRAVYLPVFAMAALSIAFAAVLNNSNSKRQYPMVW</sequence>
<feature type="compositionally biased region" description="Polar residues" evidence="1">
    <location>
        <begin position="382"/>
        <end position="391"/>
    </location>
</feature>
<organism evidence="4 5">
    <name type="scientific">Micromonas commoda (strain RCC299 / NOUM17 / CCMP2709)</name>
    <name type="common">Picoplanktonic green alga</name>
    <dbReference type="NCBI Taxonomy" id="296587"/>
    <lineage>
        <taxon>Eukaryota</taxon>
        <taxon>Viridiplantae</taxon>
        <taxon>Chlorophyta</taxon>
        <taxon>Mamiellophyceae</taxon>
        <taxon>Mamiellales</taxon>
        <taxon>Mamiellaceae</taxon>
        <taxon>Micromonas</taxon>
    </lineage>
</organism>
<feature type="region of interest" description="Disordered" evidence="1">
    <location>
        <begin position="1"/>
        <end position="27"/>
    </location>
</feature>
<keyword evidence="2" id="KW-1133">Transmembrane helix</keyword>
<feature type="domain" description="HPP transmembrane region" evidence="3">
    <location>
        <begin position="416"/>
        <end position="592"/>
    </location>
</feature>
<dbReference type="EMBL" id="CP001326">
    <property type="protein sequence ID" value="ACO63887.1"/>
    <property type="molecule type" value="Genomic_DNA"/>
</dbReference>
<dbReference type="RefSeq" id="XP_002502629.1">
    <property type="nucleotide sequence ID" value="XM_002502583.1"/>
</dbReference>
<name>C1E6Y4_MICCC</name>
<dbReference type="KEGG" id="mis:MICPUN_100683"/>
<feature type="region of interest" description="Disordered" evidence="1">
    <location>
        <begin position="360"/>
        <end position="391"/>
    </location>
</feature>
<proteinExistence type="predicted"/>
<dbReference type="eggNOG" id="ENOG502S3SU">
    <property type="taxonomic scope" value="Eukaryota"/>
</dbReference>
<evidence type="ECO:0000256" key="2">
    <source>
        <dbReference type="SAM" id="Phobius"/>
    </source>
</evidence>
<dbReference type="Proteomes" id="UP000002009">
    <property type="component" value="Chromosome 5"/>
</dbReference>
<accession>C1E6Y4</accession>
<dbReference type="OrthoDB" id="2016548at2759"/>
<dbReference type="InterPro" id="IPR007065">
    <property type="entry name" value="HPP"/>
</dbReference>
<evidence type="ECO:0000259" key="3">
    <source>
        <dbReference type="Pfam" id="PF04982"/>
    </source>
</evidence>
<gene>
    <name evidence="4" type="ORF">MICPUN_100683</name>
</gene>
<dbReference type="GeneID" id="8243915"/>
<dbReference type="Pfam" id="PF04982">
    <property type="entry name" value="TM_HPP"/>
    <property type="match status" value="1"/>
</dbReference>